<evidence type="ECO:0000313" key="2">
    <source>
        <dbReference type="Proteomes" id="UP001597344"/>
    </source>
</evidence>
<reference evidence="2" key="1">
    <citation type="journal article" date="2019" name="Int. J. Syst. Evol. Microbiol.">
        <title>The Global Catalogue of Microorganisms (GCM) 10K type strain sequencing project: providing services to taxonomists for standard genome sequencing and annotation.</title>
        <authorList>
            <consortium name="The Broad Institute Genomics Platform"/>
            <consortium name="The Broad Institute Genome Sequencing Center for Infectious Disease"/>
            <person name="Wu L."/>
            <person name="Ma J."/>
        </authorList>
    </citation>
    <scope>NUCLEOTIDE SEQUENCE [LARGE SCALE GENOMIC DNA]</scope>
    <source>
        <strain evidence="2">DT92</strain>
    </source>
</reference>
<accession>A0ABW5B0G8</accession>
<gene>
    <name evidence="1" type="ORF">ACFSJT_18470</name>
</gene>
<name>A0ABW5B0G8_9FLAO</name>
<dbReference type="PROSITE" id="PS51257">
    <property type="entry name" value="PROKAR_LIPOPROTEIN"/>
    <property type="match status" value="1"/>
</dbReference>
<comment type="caution">
    <text evidence="1">The sequence shown here is derived from an EMBL/GenBank/DDBJ whole genome shotgun (WGS) entry which is preliminary data.</text>
</comment>
<dbReference type="EMBL" id="JBHUHY010000031">
    <property type="protein sequence ID" value="MFD2188793.1"/>
    <property type="molecule type" value="Genomic_DNA"/>
</dbReference>
<organism evidence="1 2">
    <name type="scientific">Aquimarina celericrescens</name>
    <dbReference type="NCBI Taxonomy" id="1964542"/>
    <lineage>
        <taxon>Bacteria</taxon>
        <taxon>Pseudomonadati</taxon>
        <taxon>Bacteroidota</taxon>
        <taxon>Flavobacteriia</taxon>
        <taxon>Flavobacteriales</taxon>
        <taxon>Flavobacteriaceae</taxon>
        <taxon>Aquimarina</taxon>
    </lineage>
</organism>
<dbReference type="Proteomes" id="UP001597344">
    <property type="component" value="Unassembled WGS sequence"/>
</dbReference>
<proteinExistence type="predicted"/>
<keyword evidence="2" id="KW-1185">Reference proteome</keyword>
<sequence length="153" mass="17492">MALRKVFLNCLLSLTLVSCSTESLEKDNDSLIKSNTKSTSPDYGMPFDDQYLDENLLIKVIYNDISEEGKVDIRRKFSRNHPDLVLVKIVSLRSPVEYWFLKPLAGHDSGSIQYLPEEEEEEPSSTTNELKSILDKIGNHPLIDLYDEVITRN</sequence>
<dbReference type="RefSeq" id="WP_378321819.1">
    <property type="nucleotide sequence ID" value="NZ_JBHUHY010000031.1"/>
</dbReference>
<evidence type="ECO:0000313" key="1">
    <source>
        <dbReference type="EMBL" id="MFD2188793.1"/>
    </source>
</evidence>
<evidence type="ECO:0008006" key="3">
    <source>
        <dbReference type="Google" id="ProtNLM"/>
    </source>
</evidence>
<protein>
    <recommendedName>
        <fullName evidence="3">Lipoprotein</fullName>
    </recommendedName>
</protein>